<proteinExistence type="predicted"/>
<evidence type="ECO:0000313" key="1">
    <source>
        <dbReference type="EMBL" id="MXU82695.1"/>
    </source>
</evidence>
<organism evidence="1">
    <name type="scientific">Ixodes ricinus</name>
    <name type="common">Common tick</name>
    <name type="synonym">Acarus ricinus</name>
    <dbReference type="NCBI Taxonomy" id="34613"/>
    <lineage>
        <taxon>Eukaryota</taxon>
        <taxon>Metazoa</taxon>
        <taxon>Ecdysozoa</taxon>
        <taxon>Arthropoda</taxon>
        <taxon>Chelicerata</taxon>
        <taxon>Arachnida</taxon>
        <taxon>Acari</taxon>
        <taxon>Parasitiformes</taxon>
        <taxon>Ixodida</taxon>
        <taxon>Ixodoidea</taxon>
        <taxon>Ixodidae</taxon>
        <taxon>Ixodinae</taxon>
        <taxon>Ixodes</taxon>
    </lineage>
</organism>
<dbReference type="AlphaFoldDB" id="A0A6B0U2I2"/>
<reference evidence="1" key="1">
    <citation type="submission" date="2019-12" db="EMBL/GenBank/DDBJ databases">
        <title>An insight into the sialome of adult female Ixodes ricinus ticks feeding for 6 days.</title>
        <authorList>
            <person name="Perner J."/>
            <person name="Ribeiro J.M.C."/>
        </authorList>
    </citation>
    <scope>NUCLEOTIDE SEQUENCE</scope>
    <source>
        <strain evidence="1">Semi-engorged</strain>
        <tissue evidence="1">Salivary glands</tissue>
    </source>
</reference>
<sequence length="70" mass="8063">MAKRLPLMYECCITLVEYTRLLLSGITYARHLNTLFGIYFWLVDLAILSILESHRLVSLASLCKATFPRV</sequence>
<dbReference type="EMBL" id="GIFC01000612">
    <property type="protein sequence ID" value="MXU82695.1"/>
    <property type="molecule type" value="Transcribed_RNA"/>
</dbReference>
<name>A0A6B0U2I2_IXORI</name>
<protein>
    <submittedName>
        <fullName evidence="1">Uncharacterized protein</fullName>
    </submittedName>
</protein>
<accession>A0A6B0U2I2</accession>